<dbReference type="InterPro" id="IPR053183">
    <property type="entry name" value="ASL1"/>
</dbReference>
<gene>
    <name evidence="3" type="ORF">H4075_13760</name>
</gene>
<keyword evidence="4" id="KW-1185">Reference proteome</keyword>
<sequence>MRNLHLVLLPLLIAFAACKKEAAQPVNNTPNNNTGGNQQGNYSGTKLTLSKGEKVVSPWVELSADSVYTSETAVATLFRTFPADFEDKAVSFFLPKGYMAVFAANSDGTGESISIVAKDNDIKANLPARLRNNISFIRYIKISNPDKKGTASVSDAAVQAFAAQWYYGWSLNKSSFPDQQFIPMTWGKGSCTNANVKYLVERNDVDHLLSFNEPDNSSQSNIPVIDTAIQRYKIMQKTGLRLGSPVTEQDNTFGAGKWLTNFMTQAQSQKLRIDVLPIHWYDWGNQTNNGATDSLTAEKVFTRFVAFVEKVRLAYPNLPIWVTEYNANPNRSSDVVHRYFMKLSTEWMNSTSYIERYSYFFPAAVPAVQPDNSLTVAGAYWKSLPSTKSLSGNIIADAVLVQ</sequence>
<name>A0A7G5XCE3_9BACT</name>
<feature type="signal peptide" evidence="1">
    <location>
        <begin position="1"/>
        <end position="22"/>
    </location>
</feature>
<dbReference type="RefSeq" id="WP_182801411.1">
    <property type="nucleotide sequence ID" value="NZ_CP060007.1"/>
</dbReference>
<dbReference type="InterPro" id="IPR017853">
    <property type="entry name" value="GH"/>
</dbReference>
<organism evidence="3 4">
    <name type="scientific">Lacibacter sediminis</name>
    <dbReference type="NCBI Taxonomy" id="2760713"/>
    <lineage>
        <taxon>Bacteria</taxon>
        <taxon>Pseudomonadati</taxon>
        <taxon>Bacteroidota</taxon>
        <taxon>Chitinophagia</taxon>
        <taxon>Chitinophagales</taxon>
        <taxon>Chitinophagaceae</taxon>
        <taxon>Lacibacter</taxon>
    </lineage>
</organism>
<protein>
    <recommendedName>
        <fullName evidence="2">Asl1-like glycosyl hydrolase catalytic domain-containing protein</fullName>
    </recommendedName>
</protein>
<dbReference type="EMBL" id="CP060007">
    <property type="protein sequence ID" value="QNA43146.1"/>
    <property type="molecule type" value="Genomic_DNA"/>
</dbReference>
<dbReference type="GO" id="GO:0071966">
    <property type="term" value="P:fungal-type cell wall polysaccharide metabolic process"/>
    <property type="evidence" value="ECO:0007669"/>
    <property type="project" value="TreeGrafter"/>
</dbReference>
<dbReference type="PANTHER" id="PTHR34154:SF3">
    <property type="entry name" value="ALKALI-SENSITIVE LINKAGE PROTEIN 1"/>
    <property type="match status" value="1"/>
</dbReference>
<dbReference type="SUPFAM" id="SSF51445">
    <property type="entry name" value="(Trans)glycosidases"/>
    <property type="match status" value="1"/>
</dbReference>
<dbReference type="KEGG" id="lacs:H4075_13760"/>
<keyword evidence="1" id="KW-0732">Signal</keyword>
<accession>A0A7G5XCE3</accession>
<reference evidence="4" key="1">
    <citation type="submission" date="2020-08" db="EMBL/GenBank/DDBJ databases">
        <title>Lacibacter sp. S13-6-6 genome sequencing.</title>
        <authorList>
            <person name="Jin L."/>
        </authorList>
    </citation>
    <scope>NUCLEOTIDE SEQUENCE [LARGE SCALE GENOMIC DNA]</scope>
    <source>
        <strain evidence="4">S13-6-6</strain>
    </source>
</reference>
<dbReference type="Proteomes" id="UP000515344">
    <property type="component" value="Chromosome"/>
</dbReference>
<dbReference type="InterPro" id="IPR024655">
    <property type="entry name" value="Asl1_glyco_hydro_catalytic"/>
</dbReference>
<evidence type="ECO:0000256" key="1">
    <source>
        <dbReference type="SAM" id="SignalP"/>
    </source>
</evidence>
<dbReference type="PROSITE" id="PS51257">
    <property type="entry name" value="PROKAR_LIPOPROTEIN"/>
    <property type="match status" value="1"/>
</dbReference>
<dbReference type="Gene3D" id="3.20.20.80">
    <property type="entry name" value="Glycosidases"/>
    <property type="match status" value="1"/>
</dbReference>
<dbReference type="AlphaFoldDB" id="A0A7G5XCE3"/>
<evidence type="ECO:0000259" key="2">
    <source>
        <dbReference type="Pfam" id="PF11790"/>
    </source>
</evidence>
<evidence type="ECO:0000313" key="4">
    <source>
        <dbReference type="Proteomes" id="UP000515344"/>
    </source>
</evidence>
<dbReference type="Pfam" id="PF11790">
    <property type="entry name" value="Glyco_hydro_cc"/>
    <property type="match status" value="1"/>
</dbReference>
<dbReference type="PANTHER" id="PTHR34154">
    <property type="entry name" value="ALKALI-SENSITIVE LINKAGE PROTEIN 1"/>
    <property type="match status" value="1"/>
</dbReference>
<feature type="chain" id="PRO_5028931845" description="Asl1-like glycosyl hydrolase catalytic domain-containing protein" evidence="1">
    <location>
        <begin position="23"/>
        <end position="402"/>
    </location>
</feature>
<proteinExistence type="predicted"/>
<feature type="domain" description="Asl1-like glycosyl hydrolase catalytic" evidence="2">
    <location>
        <begin position="159"/>
        <end position="374"/>
    </location>
</feature>
<evidence type="ECO:0000313" key="3">
    <source>
        <dbReference type="EMBL" id="QNA43146.1"/>
    </source>
</evidence>